<dbReference type="PRINTS" id="PR00139">
    <property type="entry name" value="ASNGLNASE"/>
</dbReference>
<dbReference type="InterPro" id="IPR037152">
    <property type="entry name" value="L-asparaginase_N_sf"/>
</dbReference>
<dbReference type="PANTHER" id="PTHR11707">
    <property type="entry name" value="L-ASPARAGINASE"/>
    <property type="match status" value="1"/>
</dbReference>
<dbReference type="AlphaFoldDB" id="A0A1L9PNC5"/>
<dbReference type="PIRSF" id="PIRSF001220">
    <property type="entry name" value="L-ASNase_gatD"/>
    <property type="match status" value="1"/>
</dbReference>
<dbReference type="Proteomes" id="UP000184073">
    <property type="component" value="Unassembled WGS sequence"/>
</dbReference>
<dbReference type="InterPro" id="IPR027473">
    <property type="entry name" value="L-asparaginase_C"/>
</dbReference>
<comment type="similarity">
    <text evidence="1 8">Belongs to the asparaginase 1 family.</text>
</comment>
<gene>
    <name evidence="12" type="ORF">ASPVEDRAFT_29541</name>
</gene>
<dbReference type="FunFam" id="3.40.50.1170:FF:000001">
    <property type="entry name" value="L-asparaginase 2"/>
    <property type="match status" value="1"/>
</dbReference>
<dbReference type="STRING" id="1036611.A0A1L9PNC5"/>
<feature type="active site" description="O-isoaspartyl threonine intermediate" evidence="5">
    <location>
        <position position="74"/>
    </location>
</feature>
<dbReference type="EMBL" id="KV878130">
    <property type="protein sequence ID" value="OJJ03003.1"/>
    <property type="molecule type" value="Genomic_DNA"/>
</dbReference>
<feature type="domain" description="L-asparaginase N-terminal" evidence="10">
    <location>
        <begin position="70"/>
        <end position="259"/>
    </location>
</feature>
<name>A0A1L9PNC5_ASPVE</name>
<dbReference type="CDD" id="cd08964">
    <property type="entry name" value="L-asparaginase_II"/>
    <property type="match status" value="1"/>
</dbReference>
<feature type="signal peptide" evidence="9">
    <location>
        <begin position="1"/>
        <end position="19"/>
    </location>
</feature>
<evidence type="ECO:0000313" key="13">
    <source>
        <dbReference type="Proteomes" id="UP000184073"/>
    </source>
</evidence>
<dbReference type="PIRSF" id="PIRSF500176">
    <property type="entry name" value="L_ASNase"/>
    <property type="match status" value="1"/>
</dbReference>
<dbReference type="InterPro" id="IPR027474">
    <property type="entry name" value="L-asparaginase_N"/>
</dbReference>
<reference evidence="13" key="1">
    <citation type="journal article" date="2017" name="Genome Biol.">
        <title>Comparative genomics reveals high biological diversity and specific adaptations in the industrially and medically important fungal genus Aspergillus.</title>
        <authorList>
            <person name="de Vries R.P."/>
            <person name="Riley R."/>
            <person name="Wiebenga A."/>
            <person name="Aguilar-Osorio G."/>
            <person name="Amillis S."/>
            <person name="Uchima C.A."/>
            <person name="Anderluh G."/>
            <person name="Asadollahi M."/>
            <person name="Askin M."/>
            <person name="Barry K."/>
            <person name="Battaglia E."/>
            <person name="Bayram O."/>
            <person name="Benocci T."/>
            <person name="Braus-Stromeyer S.A."/>
            <person name="Caldana C."/>
            <person name="Canovas D."/>
            <person name="Cerqueira G.C."/>
            <person name="Chen F."/>
            <person name="Chen W."/>
            <person name="Choi C."/>
            <person name="Clum A."/>
            <person name="Dos Santos R.A."/>
            <person name="Damasio A.R."/>
            <person name="Diallinas G."/>
            <person name="Emri T."/>
            <person name="Fekete E."/>
            <person name="Flipphi M."/>
            <person name="Freyberg S."/>
            <person name="Gallo A."/>
            <person name="Gournas C."/>
            <person name="Habgood R."/>
            <person name="Hainaut M."/>
            <person name="Harispe M.L."/>
            <person name="Henrissat B."/>
            <person name="Hilden K.S."/>
            <person name="Hope R."/>
            <person name="Hossain A."/>
            <person name="Karabika E."/>
            <person name="Karaffa L."/>
            <person name="Karanyi Z."/>
            <person name="Krasevec N."/>
            <person name="Kuo A."/>
            <person name="Kusch H."/>
            <person name="LaButti K."/>
            <person name="Lagendijk E.L."/>
            <person name="Lapidus A."/>
            <person name="Levasseur A."/>
            <person name="Lindquist E."/>
            <person name="Lipzen A."/>
            <person name="Logrieco A.F."/>
            <person name="MacCabe A."/>
            <person name="Maekelae M.R."/>
            <person name="Malavazi I."/>
            <person name="Melin P."/>
            <person name="Meyer V."/>
            <person name="Mielnichuk N."/>
            <person name="Miskei M."/>
            <person name="Molnar A.P."/>
            <person name="Mule G."/>
            <person name="Ngan C.Y."/>
            <person name="Orejas M."/>
            <person name="Orosz E."/>
            <person name="Ouedraogo J.P."/>
            <person name="Overkamp K.M."/>
            <person name="Park H.-S."/>
            <person name="Perrone G."/>
            <person name="Piumi F."/>
            <person name="Punt P.J."/>
            <person name="Ram A.F."/>
            <person name="Ramon A."/>
            <person name="Rauscher S."/>
            <person name="Record E."/>
            <person name="Riano-Pachon D.M."/>
            <person name="Robert V."/>
            <person name="Roehrig J."/>
            <person name="Ruller R."/>
            <person name="Salamov A."/>
            <person name="Salih N.S."/>
            <person name="Samson R.A."/>
            <person name="Sandor E."/>
            <person name="Sanguinetti M."/>
            <person name="Schuetze T."/>
            <person name="Sepcic K."/>
            <person name="Shelest E."/>
            <person name="Sherlock G."/>
            <person name="Sophianopoulou V."/>
            <person name="Squina F.M."/>
            <person name="Sun H."/>
            <person name="Susca A."/>
            <person name="Todd R.B."/>
            <person name="Tsang A."/>
            <person name="Unkles S.E."/>
            <person name="van de Wiele N."/>
            <person name="van Rossen-Uffink D."/>
            <person name="Oliveira J.V."/>
            <person name="Vesth T.C."/>
            <person name="Visser J."/>
            <person name="Yu J.-H."/>
            <person name="Zhou M."/>
            <person name="Andersen M.R."/>
            <person name="Archer D.B."/>
            <person name="Baker S.E."/>
            <person name="Benoit I."/>
            <person name="Brakhage A.A."/>
            <person name="Braus G.H."/>
            <person name="Fischer R."/>
            <person name="Frisvad J.C."/>
            <person name="Goldman G.H."/>
            <person name="Houbraken J."/>
            <person name="Oakley B."/>
            <person name="Pocsi I."/>
            <person name="Scazzocchio C."/>
            <person name="Seiboth B."/>
            <person name="vanKuyk P.A."/>
            <person name="Wortman J."/>
            <person name="Dyer P.S."/>
            <person name="Grigoriev I.V."/>
        </authorList>
    </citation>
    <scope>NUCLEOTIDE SEQUENCE [LARGE SCALE GENOMIC DNA]</scope>
    <source>
        <strain evidence="13">CBS 583.65</strain>
    </source>
</reference>
<feature type="active site" evidence="7">
    <location>
        <position position="155"/>
    </location>
</feature>
<dbReference type="GeneID" id="63725746"/>
<dbReference type="VEuPathDB" id="FungiDB:ASPVEDRAFT_29541"/>
<feature type="binding site" evidence="6">
    <location>
        <position position="121"/>
    </location>
    <ligand>
        <name>substrate</name>
    </ligand>
</feature>
<evidence type="ECO:0000256" key="8">
    <source>
        <dbReference type="RuleBase" id="RU004456"/>
    </source>
</evidence>
<protein>
    <recommendedName>
        <fullName evidence="2">asparaginase</fullName>
        <ecNumber evidence="2">3.5.1.1</ecNumber>
    </recommendedName>
</protein>
<dbReference type="InterPro" id="IPR006034">
    <property type="entry name" value="Asparaginase/glutaminase-like"/>
</dbReference>
<evidence type="ECO:0000256" key="2">
    <source>
        <dbReference type="ARBA" id="ARBA00012920"/>
    </source>
</evidence>
<keyword evidence="13" id="KW-1185">Reference proteome</keyword>
<evidence type="ECO:0000256" key="5">
    <source>
        <dbReference type="PIRSR" id="PIRSR001220-1"/>
    </source>
</evidence>
<dbReference type="GO" id="GO:0006530">
    <property type="term" value="P:L-asparagine catabolic process"/>
    <property type="evidence" value="ECO:0007669"/>
    <property type="project" value="UniProtKB-ARBA"/>
</dbReference>
<evidence type="ECO:0000256" key="9">
    <source>
        <dbReference type="SAM" id="SignalP"/>
    </source>
</evidence>
<dbReference type="Pfam" id="PF17763">
    <property type="entry name" value="Asparaginase_C"/>
    <property type="match status" value="1"/>
</dbReference>
<dbReference type="EC" id="3.5.1.1" evidence="2"/>
<feature type="domain" description="Asparaginase/glutaminase C-terminal" evidence="11">
    <location>
        <begin position="278"/>
        <end position="389"/>
    </location>
</feature>
<dbReference type="Pfam" id="PF00710">
    <property type="entry name" value="Asparaginase"/>
    <property type="match status" value="1"/>
</dbReference>
<dbReference type="Gene3D" id="3.40.50.40">
    <property type="match status" value="1"/>
</dbReference>
<dbReference type="InterPro" id="IPR036152">
    <property type="entry name" value="Asp/glu_Ase-like_sf"/>
</dbReference>
<feature type="chain" id="PRO_5012973603" description="asparaginase" evidence="9">
    <location>
        <begin position="20"/>
        <end position="395"/>
    </location>
</feature>
<evidence type="ECO:0000256" key="4">
    <source>
        <dbReference type="ARBA" id="ARBA00049366"/>
    </source>
</evidence>
<dbReference type="InterPro" id="IPR004550">
    <property type="entry name" value="AsnASE_II"/>
</dbReference>
<evidence type="ECO:0000256" key="3">
    <source>
        <dbReference type="ARBA" id="ARBA00022801"/>
    </source>
</evidence>
<dbReference type="InterPro" id="IPR027475">
    <property type="entry name" value="Asparaginase/glutaminase_AS2"/>
</dbReference>
<feature type="binding site" evidence="6">
    <location>
        <begin position="155"/>
        <end position="156"/>
    </location>
    <ligand>
        <name>substrate</name>
    </ligand>
</feature>
<evidence type="ECO:0000259" key="11">
    <source>
        <dbReference type="Pfam" id="PF17763"/>
    </source>
</evidence>
<accession>A0A1L9PNC5</accession>
<evidence type="ECO:0000256" key="1">
    <source>
        <dbReference type="ARBA" id="ARBA00010518"/>
    </source>
</evidence>
<organism evidence="12 13">
    <name type="scientific">Aspergillus versicolor CBS 583.65</name>
    <dbReference type="NCBI Taxonomy" id="1036611"/>
    <lineage>
        <taxon>Eukaryota</taxon>
        <taxon>Fungi</taxon>
        <taxon>Dikarya</taxon>
        <taxon>Ascomycota</taxon>
        <taxon>Pezizomycotina</taxon>
        <taxon>Eurotiomycetes</taxon>
        <taxon>Eurotiomycetidae</taxon>
        <taxon>Eurotiales</taxon>
        <taxon>Aspergillaceae</taxon>
        <taxon>Aspergillus</taxon>
        <taxon>Aspergillus subgen. Nidulantes</taxon>
    </lineage>
</organism>
<dbReference type="GO" id="GO:0004067">
    <property type="term" value="F:asparaginase activity"/>
    <property type="evidence" value="ECO:0007669"/>
    <property type="project" value="UniProtKB-UniRule"/>
</dbReference>
<dbReference type="RefSeq" id="XP_040668765.1">
    <property type="nucleotide sequence ID" value="XM_040810235.1"/>
</dbReference>
<keyword evidence="9" id="KW-0732">Signal</keyword>
<comment type="catalytic activity">
    <reaction evidence="4">
        <text>L-asparagine + H2O = L-aspartate + NH4(+)</text>
        <dbReference type="Rhea" id="RHEA:21016"/>
        <dbReference type="ChEBI" id="CHEBI:15377"/>
        <dbReference type="ChEBI" id="CHEBI:28938"/>
        <dbReference type="ChEBI" id="CHEBI:29991"/>
        <dbReference type="ChEBI" id="CHEBI:58048"/>
        <dbReference type="EC" id="3.5.1.1"/>
    </reaction>
</comment>
<keyword evidence="3" id="KW-0378">Hydrolase</keyword>
<dbReference type="Gene3D" id="3.40.50.1170">
    <property type="entry name" value="L-asparaginase, N-terminal domain"/>
    <property type="match status" value="1"/>
</dbReference>
<evidence type="ECO:0000313" key="12">
    <source>
        <dbReference type="EMBL" id="OJJ03003.1"/>
    </source>
</evidence>
<dbReference type="PROSITE" id="PS00917">
    <property type="entry name" value="ASN_GLN_ASE_2"/>
    <property type="match status" value="1"/>
</dbReference>
<dbReference type="SUPFAM" id="SSF53774">
    <property type="entry name" value="Glutaminase/Asparaginase"/>
    <property type="match status" value="1"/>
</dbReference>
<evidence type="ECO:0000256" key="7">
    <source>
        <dbReference type="PROSITE-ProRule" id="PRU10100"/>
    </source>
</evidence>
<dbReference type="FunFam" id="3.40.50.40:FF:000007">
    <property type="entry name" value="L-asparaginase"/>
    <property type="match status" value="1"/>
</dbReference>
<dbReference type="OrthoDB" id="542841at2759"/>
<dbReference type="PROSITE" id="PS51732">
    <property type="entry name" value="ASN_GLN_ASE_3"/>
    <property type="match status" value="1"/>
</dbReference>
<proteinExistence type="inferred from homology"/>
<dbReference type="InterPro" id="IPR040919">
    <property type="entry name" value="Asparaginase_C"/>
</dbReference>
<dbReference type="SMART" id="SM00870">
    <property type="entry name" value="Asparaginase"/>
    <property type="match status" value="1"/>
</dbReference>
<dbReference type="PANTHER" id="PTHR11707:SF28">
    <property type="entry name" value="60 KDA LYSOPHOSPHOLIPASE"/>
    <property type="match status" value="1"/>
</dbReference>
<sequence length="395" mass="41325">MSFHLKALACAALAATTSASPLIHSRGADTSSTDQYTEFNSSLPNVTILATGILSPFFYSRMECPSVNPNTGGTIAGTSEDETATAGYESGALGINKILSAIPAVREVANVHAVQFDNINSGDVSSSVLLNLTHTLQTTVCDDPTMSGAVITHGTDTLEESSFFIDATVNCRKPVVFVGSMRPSTAISADGPMNLLQGVTVAADKEATNRGSLVVMNDRIVSAFFATKTNANTVDTFKAYEQGNLGMIVSNKPYFYYPAVQANAKHFADVAGVSAIPRVDILYAYEDMHSDLLYSAVENGAKGIVIAGEGAGGISTDFGNAINDIVTSTGIPVILSHRTVNGEVPTATVSGDDKNTQIASGMFNPQQARVLLGLLLAEGKGFEEIRSVFGKATTA</sequence>
<dbReference type="NCBIfam" id="TIGR00520">
    <property type="entry name" value="asnASE_II"/>
    <property type="match status" value="1"/>
</dbReference>
<evidence type="ECO:0000259" key="10">
    <source>
        <dbReference type="Pfam" id="PF00710"/>
    </source>
</evidence>
<evidence type="ECO:0000256" key="6">
    <source>
        <dbReference type="PIRSR" id="PIRSR001220-2"/>
    </source>
</evidence>